<dbReference type="PROSITE" id="PS00636">
    <property type="entry name" value="DNAJ_1"/>
    <property type="match status" value="1"/>
</dbReference>
<feature type="compositionally biased region" description="Basic residues" evidence="1">
    <location>
        <begin position="821"/>
        <end position="833"/>
    </location>
</feature>
<dbReference type="Pfam" id="PF14901">
    <property type="entry name" value="Jiv90"/>
    <property type="match status" value="1"/>
</dbReference>
<dbReference type="AlphaFoldDB" id="A0A176VUU3"/>
<protein>
    <recommendedName>
        <fullName evidence="3">J domain-containing protein</fullName>
    </recommendedName>
</protein>
<accession>A0A176VUU3</accession>
<dbReference type="PRINTS" id="PR00625">
    <property type="entry name" value="JDOMAIN"/>
</dbReference>
<keyword evidence="6" id="KW-1185">Reference proteome</keyword>
<feature type="region of interest" description="Disordered" evidence="1">
    <location>
        <begin position="1"/>
        <end position="227"/>
    </location>
</feature>
<feature type="compositionally biased region" description="Basic and acidic residues" evidence="1">
    <location>
        <begin position="207"/>
        <end position="223"/>
    </location>
</feature>
<dbReference type="Gene3D" id="1.10.287.110">
    <property type="entry name" value="DnaJ domain"/>
    <property type="match status" value="1"/>
</dbReference>
<dbReference type="PANTHER" id="PTHR45270:SF4">
    <property type="entry name" value="CHAPERONE DNAJ-DOMAIN SUPERFAMILY PROTEIN"/>
    <property type="match status" value="1"/>
</dbReference>
<dbReference type="CDD" id="cd06257">
    <property type="entry name" value="DnaJ"/>
    <property type="match status" value="1"/>
</dbReference>
<feature type="transmembrane region" description="Helical" evidence="2">
    <location>
        <begin position="308"/>
        <end position="336"/>
    </location>
</feature>
<dbReference type="PROSITE" id="PS50076">
    <property type="entry name" value="DNAJ_2"/>
    <property type="match status" value="1"/>
</dbReference>
<feature type="region of interest" description="Disordered" evidence="1">
    <location>
        <begin position="811"/>
        <end position="833"/>
    </location>
</feature>
<gene>
    <name evidence="5" type="ORF">AXG93_1217s1170</name>
    <name evidence="4" type="ORF">Mp_5g15880</name>
</gene>
<proteinExistence type="predicted"/>
<keyword evidence="2" id="KW-0472">Membrane</keyword>
<evidence type="ECO:0000313" key="7">
    <source>
        <dbReference type="Proteomes" id="UP001162541"/>
    </source>
</evidence>
<feature type="domain" description="J" evidence="3">
    <location>
        <begin position="538"/>
        <end position="605"/>
    </location>
</feature>
<feature type="compositionally biased region" description="Polar residues" evidence="1">
    <location>
        <begin position="64"/>
        <end position="81"/>
    </location>
</feature>
<dbReference type="SMART" id="SM00271">
    <property type="entry name" value="DnaJ"/>
    <property type="match status" value="1"/>
</dbReference>
<feature type="compositionally biased region" description="Low complexity" evidence="1">
    <location>
        <begin position="510"/>
        <end position="521"/>
    </location>
</feature>
<evidence type="ECO:0000256" key="1">
    <source>
        <dbReference type="SAM" id="MobiDB-lite"/>
    </source>
</evidence>
<evidence type="ECO:0000313" key="5">
    <source>
        <dbReference type="EMBL" id="OAE23905.1"/>
    </source>
</evidence>
<feature type="compositionally biased region" description="Basic and acidic residues" evidence="1">
    <location>
        <begin position="189"/>
        <end position="198"/>
    </location>
</feature>
<dbReference type="PANTHER" id="PTHR45270">
    <property type="entry name" value="OS03G0832900 PROTEIN"/>
    <property type="match status" value="1"/>
</dbReference>
<feature type="region of interest" description="Disordered" evidence="1">
    <location>
        <begin position="433"/>
        <end position="528"/>
    </location>
</feature>
<dbReference type="Pfam" id="PF00226">
    <property type="entry name" value="DnaJ"/>
    <property type="match status" value="1"/>
</dbReference>
<dbReference type="SUPFAM" id="SSF46565">
    <property type="entry name" value="Chaperone J-domain"/>
    <property type="match status" value="1"/>
</dbReference>
<reference evidence="4" key="2">
    <citation type="journal article" date="2019" name="Curr. Biol.">
        <title>Chromatin organization in early land plants reveals an ancestral association between H3K27me3, transposons, and constitutive heterochromatin.</title>
        <authorList>
            <person name="Montgomery S.A."/>
            <person name="Tanizawa Y."/>
            <person name="Galik B."/>
            <person name="Wang N."/>
            <person name="Ito T."/>
            <person name="Mochizuki T."/>
            <person name="Akimcheva S."/>
            <person name="Bowman J."/>
            <person name="Cognat V."/>
            <person name="Drouard L."/>
            <person name="Ekker H."/>
            <person name="Houng S."/>
            <person name="Kohchi T."/>
            <person name="Lin S."/>
            <person name="Liu L.D."/>
            <person name="Nakamura Y."/>
            <person name="Valeeva L.R."/>
            <person name="Shakirov E.V."/>
            <person name="Shippen D.E."/>
            <person name="Wei W."/>
            <person name="Yagura M."/>
            <person name="Yamaoka S."/>
            <person name="Yamato K.T."/>
            <person name="Liu C."/>
            <person name="Berger F."/>
        </authorList>
    </citation>
    <scope>NUCLEOTIDE SEQUENCE [LARGE SCALE GENOMIC DNA]</scope>
    <source>
        <strain evidence="4">Tak-1</strain>
    </source>
</reference>
<feature type="transmembrane region" description="Helical" evidence="2">
    <location>
        <begin position="371"/>
        <end position="399"/>
    </location>
</feature>
<feature type="compositionally biased region" description="Low complexity" evidence="1">
    <location>
        <begin position="453"/>
        <end position="485"/>
    </location>
</feature>
<feature type="compositionally biased region" description="Polar residues" evidence="1">
    <location>
        <begin position="744"/>
        <end position="761"/>
    </location>
</feature>
<feature type="transmembrane region" description="Helical" evidence="2">
    <location>
        <begin position="342"/>
        <end position="364"/>
    </location>
</feature>
<reference evidence="5 6" key="1">
    <citation type="submission" date="2016-03" db="EMBL/GenBank/DDBJ databases">
        <title>Mechanisms controlling the formation of the plant cell surface in tip-growing cells are functionally conserved among land plants.</title>
        <authorList>
            <person name="Honkanen S."/>
            <person name="Jones V.A."/>
            <person name="Morieri G."/>
            <person name="Champion C."/>
            <person name="Hetherington A.J."/>
            <person name="Kelly S."/>
            <person name="Saint-Marcoux D."/>
            <person name="Proust H."/>
            <person name="Prescott H."/>
            <person name="Dolan L."/>
        </authorList>
    </citation>
    <scope>NUCLEOTIDE SEQUENCE [LARGE SCALE GENOMIC DNA]</scope>
    <source>
        <strain evidence="6">cv. Tak-1 and cv. Tak-2</strain>
        <tissue evidence="5">Whole gametophyte</tissue>
    </source>
</reference>
<dbReference type="InterPro" id="IPR018253">
    <property type="entry name" value="DnaJ_domain_CS"/>
</dbReference>
<feature type="compositionally biased region" description="Basic and acidic residues" evidence="1">
    <location>
        <begin position="433"/>
        <end position="444"/>
    </location>
</feature>
<sequence>MGQLGEGGRDIGAQEEPGHRAKPSGVDDFGGFREVGPEESGARTRAQDPPIVDADAFSALRPEPTSSGISQQDAFSASAGNDNPKKNLHSAPSAADGLPKGSANGKERGWANGANVGKGSKGGSGPKDGIRGAGKGGTEGPRGGGRGSAGKTNSGSKDGAPRNGMGGSSAGPERVADSFKFSPESSATSRDKKPESTKEQSTTGQEGAREDSREEKPRGKDEDGGGVAIGIGRWLPTDMKLPDPGPTIEAARTFLFQTKDQIQVFVRIWWPVVKRWLLLAFRAMLVLSKVSLECGIRGFNSLFRLGSAALFLLMWCTALNLSILAGFFNFCLVLVISLGAGFLLGYTPAFALTGLFGAVVLWMYGSFWTTGAVIVVGGGFFIFDHARMAILVTMLYSMYSVKGHGGWSSLTMCLVLAFVSSDVVVYFLSNNSEGKHGTGREEKTSAGAHEQSSSKSGSSHHNQSSKSSRQSAGPSASRSSASPGRGNTGGFADGATYAEAVPNNDYSRNSTGASTSGTSEGDPTSAEEEVARVLSSRDHYAVIGFTRYETFDVAVLKREYRKKAMLVHPDKNRGNEKAEEAFKRLQNAYEVLLDSIKRKTYDDDLRREEVLNNFRQHRQGFHQAGRCGSPSCGCNQSDDEADDDIPAESRRIVCRKCNETHVWKFTDRSKLRARWCQECNDYHQAKDGDGWVEQSGQSYFFGIFQKVDVPHAFACAEGKVYDVTEWVICQGMKCPPNTHKPTFHVSTAGTGKSTARSTSRAQRPGGRSNAPDGFQFPDLDENMTEHEFFEWLETAMASGMFSDLNGVPGYPGARGATKGGKPSRKKRKGKKQW</sequence>
<dbReference type="EMBL" id="AP019870">
    <property type="protein sequence ID" value="BBN11916.1"/>
    <property type="molecule type" value="Genomic_DNA"/>
</dbReference>
<dbReference type="InterPro" id="IPR001623">
    <property type="entry name" value="DnaJ_domain"/>
</dbReference>
<dbReference type="Proteomes" id="UP001162541">
    <property type="component" value="Chromosome 5"/>
</dbReference>
<evidence type="ECO:0000259" key="3">
    <source>
        <dbReference type="PROSITE" id="PS50076"/>
    </source>
</evidence>
<dbReference type="EMBL" id="LVLJ01002730">
    <property type="protein sequence ID" value="OAE23905.1"/>
    <property type="molecule type" value="Genomic_DNA"/>
</dbReference>
<dbReference type="Proteomes" id="UP000077202">
    <property type="component" value="Unassembled WGS sequence"/>
</dbReference>
<name>A0A176VUU3_MARPO</name>
<keyword evidence="2" id="KW-1133">Transmembrane helix</keyword>
<organism evidence="5 6">
    <name type="scientific">Marchantia polymorpha subsp. ruderalis</name>
    <dbReference type="NCBI Taxonomy" id="1480154"/>
    <lineage>
        <taxon>Eukaryota</taxon>
        <taxon>Viridiplantae</taxon>
        <taxon>Streptophyta</taxon>
        <taxon>Embryophyta</taxon>
        <taxon>Marchantiophyta</taxon>
        <taxon>Marchantiopsida</taxon>
        <taxon>Marchantiidae</taxon>
        <taxon>Marchantiales</taxon>
        <taxon>Marchantiaceae</taxon>
        <taxon>Marchantia</taxon>
    </lineage>
</organism>
<feature type="transmembrane region" description="Helical" evidence="2">
    <location>
        <begin position="405"/>
        <end position="428"/>
    </location>
</feature>
<evidence type="ECO:0000313" key="4">
    <source>
        <dbReference type="EMBL" id="BBN11916.1"/>
    </source>
</evidence>
<dbReference type="InterPro" id="IPR036869">
    <property type="entry name" value="J_dom_sf"/>
</dbReference>
<keyword evidence="2" id="KW-0812">Transmembrane</keyword>
<feature type="compositionally biased region" description="Gly residues" evidence="1">
    <location>
        <begin position="119"/>
        <end position="148"/>
    </location>
</feature>
<evidence type="ECO:0000256" key="2">
    <source>
        <dbReference type="SAM" id="Phobius"/>
    </source>
</evidence>
<dbReference type="InterPro" id="IPR032843">
    <property type="entry name" value="Jiv"/>
</dbReference>
<evidence type="ECO:0000313" key="6">
    <source>
        <dbReference type="Proteomes" id="UP000077202"/>
    </source>
</evidence>
<reference evidence="7" key="3">
    <citation type="journal article" date="2020" name="Curr. Biol.">
        <title>Chromatin organization in early land plants reveals an ancestral association between H3K27me3, transposons, and constitutive heterochromatin.</title>
        <authorList>
            <person name="Montgomery S.A."/>
            <person name="Tanizawa Y."/>
            <person name="Galik B."/>
            <person name="Wang N."/>
            <person name="Ito T."/>
            <person name="Mochizuki T."/>
            <person name="Akimcheva S."/>
            <person name="Bowman J.L."/>
            <person name="Cognat V."/>
            <person name="Marechal-Drouard L."/>
            <person name="Ekker H."/>
            <person name="Hong S.F."/>
            <person name="Kohchi T."/>
            <person name="Lin S.S."/>
            <person name="Liu L.D."/>
            <person name="Nakamura Y."/>
            <person name="Valeeva L.R."/>
            <person name="Shakirov E.V."/>
            <person name="Shippen D.E."/>
            <person name="Wei W.L."/>
            <person name="Yagura M."/>
            <person name="Yamaoka S."/>
            <person name="Yamato K.T."/>
            <person name="Liu C."/>
            <person name="Berger F."/>
        </authorList>
    </citation>
    <scope>NUCLEOTIDE SEQUENCE [LARGE SCALE GENOMIC DNA]</scope>
    <source>
        <strain evidence="7">Tak-1</strain>
    </source>
</reference>
<feature type="region of interest" description="Disordered" evidence="1">
    <location>
        <begin position="740"/>
        <end position="779"/>
    </location>
</feature>